<accession>A0AA39MYR0</accession>
<dbReference type="Proteomes" id="UP001175226">
    <property type="component" value="Unassembled WGS sequence"/>
</dbReference>
<keyword evidence="2" id="KW-1185">Reference proteome</keyword>
<sequence length="73" mass="8009">MAIGPYHLLQCFISACSAYHEGFLVGRDPKHVLVNGHVLMHEWRDGITSVLFERLIRGFCAGQAVLSAAPFPG</sequence>
<reference evidence="1" key="1">
    <citation type="submission" date="2023-06" db="EMBL/GenBank/DDBJ databases">
        <authorList>
            <consortium name="Lawrence Berkeley National Laboratory"/>
            <person name="Ahrendt S."/>
            <person name="Sahu N."/>
            <person name="Indic B."/>
            <person name="Wong-Bajracharya J."/>
            <person name="Merenyi Z."/>
            <person name="Ke H.-M."/>
            <person name="Monk M."/>
            <person name="Kocsube S."/>
            <person name="Drula E."/>
            <person name="Lipzen A."/>
            <person name="Balint B."/>
            <person name="Henrissat B."/>
            <person name="Andreopoulos B."/>
            <person name="Martin F.M."/>
            <person name="Harder C.B."/>
            <person name="Rigling D."/>
            <person name="Ford K.L."/>
            <person name="Foster G.D."/>
            <person name="Pangilinan J."/>
            <person name="Papanicolaou A."/>
            <person name="Barry K."/>
            <person name="LaButti K."/>
            <person name="Viragh M."/>
            <person name="Koriabine M."/>
            <person name="Yan M."/>
            <person name="Riley R."/>
            <person name="Champramary S."/>
            <person name="Plett K.L."/>
            <person name="Tsai I.J."/>
            <person name="Slot J."/>
            <person name="Sipos G."/>
            <person name="Plett J."/>
            <person name="Nagy L.G."/>
            <person name="Grigoriev I.V."/>
        </authorList>
    </citation>
    <scope>NUCLEOTIDE SEQUENCE</scope>
    <source>
        <strain evidence="1">FPL87.14</strain>
    </source>
</reference>
<organism evidence="1 2">
    <name type="scientific">Armillaria borealis</name>
    <dbReference type="NCBI Taxonomy" id="47425"/>
    <lineage>
        <taxon>Eukaryota</taxon>
        <taxon>Fungi</taxon>
        <taxon>Dikarya</taxon>
        <taxon>Basidiomycota</taxon>
        <taxon>Agaricomycotina</taxon>
        <taxon>Agaricomycetes</taxon>
        <taxon>Agaricomycetidae</taxon>
        <taxon>Agaricales</taxon>
        <taxon>Marasmiineae</taxon>
        <taxon>Physalacriaceae</taxon>
        <taxon>Armillaria</taxon>
    </lineage>
</organism>
<gene>
    <name evidence="1" type="ORF">EV421DRAFT_1777299</name>
</gene>
<protein>
    <submittedName>
        <fullName evidence="1">Uncharacterized protein</fullName>
    </submittedName>
</protein>
<evidence type="ECO:0000313" key="1">
    <source>
        <dbReference type="EMBL" id="KAK0451128.1"/>
    </source>
</evidence>
<evidence type="ECO:0000313" key="2">
    <source>
        <dbReference type="Proteomes" id="UP001175226"/>
    </source>
</evidence>
<comment type="caution">
    <text evidence="1">The sequence shown here is derived from an EMBL/GenBank/DDBJ whole genome shotgun (WGS) entry which is preliminary data.</text>
</comment>
<name>A0AA39MYR0_9AGAR</name>
<proteinExistence type="predicted"/>
<dbReference type="AlphaFoldDB" id="A0AA39MYR0"/>
<dbReference type="EMBL" id="JAUEPT010000006">
    <property type="protein sequence ID" value="KAK0451128.1"/>
    <property type="molecule type" value="Genomic_DNA"/>
</dbReference>